<comment type="caution">
    <text evidence="2">The sequence shown here is derived from an EMBL/GenBank/DDBJ whole genome shotgun (WGS) entry which is preliminary data.</text>
</comment>
<dbReference type="InterPro" id="IPR001387">
    <property type="entry name" value="Cro/C1-type_HTH"/>
</dbReference>
<evidence type="ECO:0000313" key="2">
    <source>
        <dbReference type="EMBL" id="KJJ37842.1"/>
    </source>
</evidence>
<accession>A0ABR5DGE2</accession>
<dbReference type="Proteomes" id="UP000033497">
    <property type="component" value="Unassembled WGS sequence"/>
</dbReference>
<name>A0ABR5DGE2_9FLAO</name>
<feature type="domain" description="HTH cro/C1-type" evidence="1">
    <location>
        <begin position="5"/>
        <end position="68"/>
    </location>
</feature>
<evidence type="ECO:0000259" key="1">
    <source>
        <dbReference type="Pfam" id="PF13443"/>
    </source>
</evidence>
<proteinExistence type="predicted"/>
<dbReference type="EMBL" id="JSVU01000008">
    <property type="protein sequence ID" value="KJJ37842.1"/>
    <property type="molecule type" value="Genomic_DNA"/>
</dbReference>
<organism evidence="2 3">
    <name type="scientific">Aequorivita vladivostokensis</name>
    <dbReference type="NCBI Taxonomy" id="171194"/>
    <lineage>
        <taxon>Bacteria</taxon>
        <taxon>Pseudomonadati</taxon>
        <taxon>Bacteroidota</taxon>
        <taxon>Flavobacteriia</taxon>
        <taxon>Flavobacteriales</taxon>
        <taxon>Flavobacteriaceae</taxon>
        <taxon>Aequorivita</taxon>
    </lineage>
</organism>
<dbReference type="Pfam" id="PF13443">
    <property type="entry name" value="HTH_26"/>
    <property type="match status" value="1"/>
</dbReference>
<reference evidence="2 3" key="1">
    <citation type="submission" date="2014-10" db="EMBL/GenBank/DDBJ databases">
        <title>Genome sequencing of Vitellibacter vladivostokensis KMM 3516.</title>
        <authorList>
            <person name="Thevarajoo S."/>
            <person name="Selvaratnam C."/>
            <person name="Goh K.M."/>
            <person name="Chong C.S."/>
        </authorList>
    </citation>
    <scope>NUCLEOTIDE SEQUENCE [LARGE SCALE GENOMIC DNA]</scope>
    <source>
        <strain evidence="2 3">KMM 3516</strain>
    </source>
</reference>
<gene>
    <name evidence="2" type="ORF">MB09_12485</name>
</gene>
<evidence type="ECO:0000313" key="3">
    <source>
        <dbReference type="Proteomes" id="UP000033497"/>
    </source>
</evidence>
<protein>
    <recommendedName>
        <fullName evidence="1">HTH cro/C1-type domain-containing protein</fullName>
    </recommendedName>
</protein>
<keyword evidence="3" id="KW-1185">Reference proteome</keyword>
<sequence length="124" mass="14105">MITLNLHQVFKTRGITKGYSFLVKNGISPGTAKSLMYNKPRAIRLDHIEILCKTLVCEPSDLFTYTPEKKDTLPDTHPLKKLIRDPEEASLKQTISHLSYQELIEIKKLIKSQKTSPSAPIKNE</sequence>
<dbReference type="RefSeq" id="WP_045081237.1">
    <property type="nucleotide sequence ID" value="NZ_JSVU01000008.1"/>
</dbReference>